<dbReference type="GO" id="GO:0098552">
    <property type="term" value="C:side of membrane"/>
    <property type="evidence" value="ECO:0007669"/>
    <property type="project" value="UniProtKB-KW"/>
</dbReference>
<dbReference type="GO" id="GO:0046872">
    <property type="term" value="F:metal ion binding"/>
    <property type="evidence" value="ECO:0007669"/>
    <property type="project" value="UniProtKB-KW"/>
</dbReference>
<dbReference type="PROSITE" id="PS51677">
    <property type="entry name" value="NODB"/>
    <property type="match status" value="1"/>
</dbReference>
<evidence type="ECO:0000256" key="4">
    <source>
        <dbReference type="ARBA" id="ARBA00022622"/>
    </source>
</evidence>
<keyword evidence="8" id="KW-0472">Membrane</keyword>
<keyword evidence="10" id="KW-0449">Lipoprotein</keyword>
<organism evidence="13 14">
    <name type="scientific">Botryobasidium botryosum (strain FD-172 SS1)</name>
    <dbReference type="NCBI Taxonomy" id="930990"/>
    <lineage>
        <taxon>Eukaryota</taxon>
        <taxon>Fungi</taxon>
        <taxon>Dikarya</taxon>
        <taxon>Basidiomycota</taxon>
        <taxon>Agaricomycotina</taxon>
        <taxon>Agaricomycetes</taxon>
        <taxon>Cantharellales</taxon>
        <taxon>Botryobasidiaceae</taxon>
        <taxon>Botryobasidium</taxon>
    </lineage>
</organism>
<dbReference type="GO" id="GO:0005975">
    <property type="term" value="P:carbohydrate metabolic process"/>
    <property type="evidence" value="ECO:0007669"/>
    <property type="project" value="InterPro"/>
</dbReference>
<dbReference type="InterPro" id="IPR002509">
    <property type="entry name" value="NODB_dom"/>
</dbReference>
<comment type="subcellular location">
    <subcellularLocation>
        <location evidence="2">Cell membrane</location>
        <topology evidence="2">Lipid-anchor</topology>
        <topology evidence="2">GPI-anchor</topology>
    </subcellularLocation>
</comment>
<evidence type="ECO:0000256" key="8">
    <source>
        <dbReference type="ARBA" id="ARBA00023136"/>
    </source>
</evidence>
<dbReference type="PANTHER" id="PTHR46471:SF2">
    <property type="entry name" value="CHITIN DEACETYLASE-RELATED"/>
    <property type="match status" value="1"/>
</dbReference>
<dbReference type="Pfam" id="PF01522">
    <property type="entry name" value="Polysacc_deac_1"/>
    <property type="match status" value="1"/>
</dbReference>
<evidence type="ECO:0000313" key="13">
    <source>
        <dbReference type="EMBL" id="KDQ06201.1"/>
    </source>
</evidence>
<dbReference type="SUPFAM" id="SSF88713">
    <property type="entry name" value="Glycoside hydrolase/deacetylase"/>
    <property type="match status" value="1"/>
</dbReference>
<evidence type="ECO:0000256" key="3">
    <source>
        <dbReference type="ARBA" id="ARBA00022475"/>
    </source>
</evidence>
<protein>
    <submittedName>
        <fullName evidence="13">Carbohydrate esterase family 4 protein</fullName>
    </submittedName>
</protein>
<reference evidence="14" key="1">
    <citation type="journal article" date="2014" name="Proc. Natl. Acad. Sci. U.S.A.">
        <title>Extensive sampling of basidiomycete genomes demonstrates inadequacy of the white-rot/brown-rot paradigm for wood decay fungi.</title>
        <authorList>
            <person name="Riley R."/>
            <person name="Salamov A.A."/>
            <person name="Brown D.W."/>
            <person name="Nagy L.G."/>
            <person name="Floudas D."/>
            <person name="Held B.W."/>
            <person name="Levasseur A."/>
            <person name="Lombard V."/>
            <person name="Morin E."/>
            <person name="Otillar R."/>
            <person name="Lindquist E.A."/>
            <person name="Sun H."/>
            <person name="LaButti K.M."/>
            <person name="Schmutz J."/>
            <person name="Jabbour D."/>
            <person name="Luo H."/>
            <person name="Baker S.E."/>
            <person name="Pisabarro A.G."/>
            <person name="Walton J.D."/>
            <person name="Blanchette R.A."/>
            <person name="Henrissat B."/>
            <person name="Martin F."/>
            <person name="Cullen D."/>
            <person name="Hibbett D.S."/>
            <person name="Grigoriev I.V."/>
        </authorList>
    </citation>
    <scope>NUCLEOTIDE SEQUENCE [LARGE SCALE GENOMIC DNA]</scope>
    <source>
        <strain evidence="14">FD-172 SS1</strain>
    </source>
</reference>
<dbReference type="PANTHER" id="PTHR46471">
    <property type="entry name" value="CHITIN DEACETYLASE"/>
    <property type="match status" value="1"/>
</dbReference>
<evidence type="ECO:0000256" key="5">
    <source>
        <dbReference type="ARBA" id="ARBA00022723"/>
    </source>
</evidence>
<evidence type="ECO:0000256" key="7">
    <source>
        <dbReference type="ARBA" id="ARBA00022801"/>
    </source>
</evidence>
<dbReference type="InParanoid" id="A0A067M3P0"/>
<keyword evidence="14" id="KW-1185">Reference proteome</keyword>
<dbReference type="Gene3D" id="3.20.20.370">
    <property type="entry name" value="Glycoside hydrolase/deacetylase"/>
    <property type="match status" value="1"/>
</dbReference>
<dbReference type="EMBL" id="KL198149">
    <property type="protein sequence ID" value="KDQ06201.1"/>
    <property type="molecule type" value="Genomic_DNA"/>
</dbReference>
<gene>
    <name evidence="13" type="ORF">BOTBODRAFT_264316</name>
</gene>
<keyword evidence="7" id="KW-0378">Hydrolase</keyword>
<proteinExistence type="predicted"/>
<evidence type="ECO:0000256" key="2">
    <source>
        <dbReference type="ARBA" id="ARBA00004609"/>
    </source>
</evidence>
<accession>A0A067M3P0</accession>
<keyword evidence="4" id="KW-0325">Glycoprotein</keyword>
<keyword evidence="5" id="KW-0479">Metal-binding</keyword>
<keyword evidence="9" id="KW-0119">Carbohydrate metabolism</keyword>
<dbReference type="GO" id="GO:0071555">
    <property type="term" value="P:cell wall organization"/>
    <property type="evidence" value="ECO:0007669"/>
    <property type="project" value="UniProtKB-KW"/>
</dbReference>
<comment type="cofactor">
    <cofactor evidence="1">
        <name>Co(2+)</name>
        <dbReference type="ChEBI" id="CHEBI:48828"/>
    </cofactor>
</comment>
<keyword evidence="11" id="KW-0961">Cell wall biogenesis/degradation</keyword>
<feature type="domain" description="NodB homology" evidence="12">
    <location>
        <begin position="5"/>
        <end position="83"/>
    </location>
</feature>
<evidence type="ECO:0000256" key="10">
    <source>
        <dbReference type="ARBA" id="ARBA00023288"/>
    </source>
</evidence>
<keyword evidence="3" id="KW-1003">Cell membrane</keyword>
<evidence type="ECO:0000313" key="14">
    <source>
        <dbReference type="Proteomes" id="UP000027195"/>
    </source>
</evidence>
<evidence type="ECO:0000256" key="1">
    <source>
        <dbReference type="ARBA" id="ARBA00001941"/>
    </source>
</evidence>
<sequence>MHRLKTVALTFDDGPYSWHNQIVDMLDAADDKGTFFTDGNNYGCIYSNDSVSSMQYSYSRGHQIASHTWDHASRFAHSLVLRT</sequence>
<evidence type="ECO:0000259" key="12">
    <source>
        <dbReference type="PROSITE" id="PS51677"/>
    </source>
</evidence>
<evidence type="ECO:0000256" key="11">
    <source>
        <dbReference type="ARBA" id="ARBA00023316"/>
    </source>
</evidence>
<name>A0A067M3P0_BOTB1</name>
<dbReference type="InterPro" id="IPR011330">
    <property type="entry name" value="Glyco_hydro/deAcase_b/a-brl"/>
</dbReference>
<dbReference type="HOGENOM" id="CLU_2542271_0_0_1"/>
<dbReference type="STRING" id="930990.A0A067M3P0"/>
<evidence type="ECO:0000256" key="9">
    <source>
        <dbReference type="ARBA" id="ARBA00023277"/>
    </source>
</evidence>
<keyword evidence="4" id="KW-0336">GPI-anchor</keyword>
<dbReference type="GO" id="GO:0005886">
    <property type="term" value="C:plasma membrane"/>
    <property type="evidence" value="ECO:0007669"/>
    <property type="project" value="UniProtKB-SubCell"/>
</dbReference>
<dbReference type="OrthoDB" id="2125469at2759"/>
<dbReference type="Proteomes" id="UP000027195">
    <property type="component" value="Unassembled WGS sequence"/>
</dbReference>
<dbReference type="AlphaFoldDB" id="A0A067M3P0"/>
<keyword evidence="6" id="KW-0732">Signal</keyword>
<dbReference type="GO" id="GO:0016810">
    <property type="term" value="F:hydrolase activity, acting on carbon-nitrogen (but not peptide) bonds"/>
    <property type="evidence" value="ECO:0007669"/>
    <property type="project" value="InterPro"/>
</dbReference>
<evidence type="ECO:0000256" key="6">
    <source>
        <dbReference type="ARBA" id="ARBA00022729"/>
    </source>
</evidence>